<dbReference type="SUPFAM" id="SSF52540">
    <property type="entry name" value="P-loop containing nucleoside triphosphate hydrolases"/>
    <property type="match status" value="1"/>
</dbReference>
<evidence type="ECO:0000256" key="1">
    <source>
        <dbReference type="SAM" id="MobiDB-lite"/>
    </source>
</evidence>
<name>A0A545AUQ1_9ACTN</name>
<protein>
    <recommendedName>
        <fullName evidence="2">Bacterial transcriptional activator domain-containing protein</fullName>
    </recommendedName>
</protein>
<dbReference type="PANTHER" id="PTHR47691">
    <property type="entry name" value="REGULATOR-RELATED"/>
    <property type="match status" value="1"/>
</dbReference>
<sequence length="884" mass="96316">MGADPKDRFSVLGPVRGRRTGSPVDVDSRPLRLMLALLLARPNEQIDTAEFAELLWGHEPPADAVPRIVQLAESLIRLVGPALVHRDGGLRIRLSADELDLLAFRRKAEAARSAVRDGDDAGAVPLFVDALEMWQDRCAAGLEPTSRLHPAFVAVERERSHVAREMADAALASGQSHAIRHVLAAAAEWDPADEALRRRIAQLDARPAPEPHRVRPAQLPPSPWLFTGRDAELRQLDRLLADPGADAVVTAAIDGMPGVGKSTLAVRWARSAAAGFPDGQLFVNLRGFDAGGAVVAPGEALTGFLTALGVPHDRIPATVADRTALFRSVAAGKKLLILIDNARDSDHVRPLLSGTAGCLVLVTSRHRLSGLATEQGAHLLTLNLPSIEDAREALRRRLGSDRVDAEPAAADDIIDGCGRLPLAMAVVAARAAAHPEETLTFVADEIRAGRGTLDPFTADEPGADLRTVCSWSYQLLTEPAARVFRLLSVHPGPDFSLPAIAGLAGLPIRLATRLVGELTRSRLLTEHRSRRYVFHDLIRAYAMELSATTDADADRDAALGRLTEQLERTAHRANALLMPTMPLEELDGGEQLVTAEPIDDLETALAWFGAEQEVLEATIRAMTGRCARPPWRLTLTLFPYYQRVGAFPAWMSTTRWALESAIADADQLGEAHMLRMLATAELNVRAPEASAEHLRSAGALFEALGRPVERGYTLCYLGFVRLSEGRDHEVVEFHDAALRLFHAAGHRRGRAVALHGMSYCLARLGEHDAALRHLETVVKIYEADGDDHAVAFCLSLVAEVQHGLEQYERSIDTRLDAIRLFTETGDATEVALSHDRLARTYTAMGRRADADRSVRNALTIAERAGFARTRKELRELRWHPAYGP</sequence>
<dbReference type="InterPro" id="IPR005158">
    <property type="entry name" value="BTAD"/>
</dbReference>
<dbReference type="InterPro" id="IPR036388">
    <property type="entry name" value="WH-like_DNA-bd_sf"/>
</dbReference>
<dbReference type="EMBL" id="VIRS01000006">
    <property type="protein sequence ID" value="TQS45069.1"/>
    <property type="molecule type" value="Genomic_DNA"/>
</dbReference>
<dbReference type="PRINTS" id="PR00364">
    <property type="entry name" value="DISEASERSIST"/>
</dbReference>
<dbReference type="Pfam" id="PF03704">
    <property type="entry name" value="BTAD"/>
    <property type="match status" value="1"/>
</dbReference>
<feature type="region of interest" description="Disordered" evidence="1">
    <location>
        <begin position="1"/>
        <end position="23"/>
    </location>
</feature>
<evidence type="ECO:0000313" key="4">
    <source>
        <dbReference type="Proteomes" id="UP000317982"/>
    </source>
</evidence>
<accession>A0A545AUQ1</accession>
<dbReference type="SUPFAM" id="SSF48452">
    <property type="entry name" value="TPR-like"/>
    <property type="match status" value="2"/>
</dbReference>
<dbReference type="InterPro" id="IPR011990">
    <property type="entry name" value="TPR-like_helical_dom_sf"/>
</dbReference>
<gene>
    <name evidence="3" type="ORF">FL583_11255</name>
</gene>
<dbReference type="InParanoid" id="A0A545AUQ1"/>
<keyword evidence="4" id="KW-1185">Reference proteome</keyword>
<proteinExistence type="predicted"/>
<dbReference type="Gene3D" id="3.40.50.300">
    <property type="entry name" value="P-loop containing nucleotide triphosphate hydrolases"/>
    <property type="match status" value="1"/>
</dbReference>
<dbReference type="Gene3D" id="1.10.10.10">
    <property type="entry name" value="Winged helix-like DNA-binding domain superfamily/Winged helix DNA-binding domain"/>
    <property type="match status" value="1"/>
</dbReference>
<dbReference type="RefSeq" id="WP_142704518.1">
    <property type="nucleotide sequence ID" value="NZ_VIRS01000006.1"/>
</dbReference>
<evidence type="ECO:0000259" key="2">
    <source>
        <dbReference type="Pfam" id="PF03704"/>
    </source>
</evidence>
<dbReference type="AlphaFoldDB" id="A0A545AUQ1"/>
<organism evidence="3 4">
    <name type="scientific">Cryptosporangium phraense</name>
    <dbReference type="NCBI Taxonomy" id="2593070"/>
    <lineage>
        <taxon>Bacteria</taxon>
        <taxon>Bacillati</taxon>
        <taxon>Actinomycetota</taxon>
        <taxon>Actinomycetes</taxon>
        <taxon>Cryptosporangiales</taxon>
        <taxon>Cryptosporangiaceae</taxon>
        <taxon>Cryptosporangium</taxon>
    </lineage>
</organism>
<reference evidence="3 4" key="1">
    <citation type="submission" date="2019-07" db="EMBL/GenBank/DDBJ databases">
        <title>Cryptosporangium phraense sp. nov., isolated from plant litter.</title>
        <authorList>
            <person name="Suriyachadkun C."/>
        </authorList>
    </citation>
    <scope>NUCLEOTIDE SEQUENCE [LARGE SCALE GENOMIC DNA]</scope>
    <source>
        <strain evidence="3 4">A-T 5661</strain>
    </source>
</reference>
<dbReference type="OrthoDB" id="7628974at2"/>
<comment type="caution">
    <text evidence="3">The sequence shown here is derived from an EMBL/GenBank/DDBJ whole genome shotgun (WGS) entry which is preliminary data.</text>
</comment>
<dbReference type="Gene3D" id="1.25.40.10">
    <property type="entry name" value="Tetratricopeptide repeat domain"/>
    <property type="match status" value="2"/>
</dbReference>
<feature type="domain" description="Bacterial transcriptional activator" evidence="2">
    <location>
        <begin position="99"/>
        <end position="200"/>
    </location>
</feature>
<dbReference type="Pfam" id="PF13424">
    <property type="entry name" value="TPR_12"/>
    <property type="match status" value="1"/>
</dbReference>
<evidence type="ECO:0000313" key="3">
    <source>
        <dbReference type="EMBL" id="TQS45069.1"/>
    </source>
</evidence>
<dbReference type="Proteomes" id="UP000317982">
    <property type="component" value="Unassembled WGS sequence"/>
</dbReference>
<dbReference type="PANTHER" id="PTHR47691:SF3">
    <property type="entry name" value="HTH-TYPE TRANSCRIPTIONAL REGULATOR RV0890C-RELATED"/>
    <property type="match status" value="1"/>
</dbReference>
<dbReference type="InterPro" id="IPR027417">
    <property type="entry name" value="P-loop_NTPase"/>
</dbReference>